<evidence type="ECO:0000259" key="2">
    <source>
        <dbReference type="Pfam" id="PF04773"/>
    </source>
</evidence>
<dbReference type="Pfam" id="PF16344">
    <property type="entry name" value="FecR_C"/>
    <property type="match status" value="1"/>
</dbReference>
<evidence type="ECO:0000256" key="1">
    <source>
        <dbReference type="SAM" id="Phobius"/>
    </source>
</evidence>
<dbReference type="Gene3D" id="2.60.120.1440">
    <property type="match status" value="1"/>
</dbReference>
<dbReference type="EMBL" id="AJJU01000020">
    <property type="protein sequence ID" value="EID73580.1"/>
    <property type="molecule type" value="Genomic_DNA"/>
</dbReference>
<dbReference type="eggNOG" id="COG3712">
    <property type="taxonomic scope" value="Bacteria"/>
</dbReference>
<dbReference type="Proteomes" id="UP000005938">
    <property type="component" value="Unassembled WGS sequence"/>
</dbReference>
<dbReference type="AlphaFoldDB" id="I0WB14"/>
<dbReference type="PANTHER" id="PTHR30273:SF2">
    <property type="entry name" value="PROTEIN FECR"/>
    <property type="match status" value="1"/>
</dbReference>
<keyword evidence="1" id="KW-0812">Transmembrane</keyword>
<dbReference type="PIRSF" id="PIRSF018266">
    <property type="entry name" value="FecR"/>
    <property type="match status" value="1"/>
</dbReference>
<accession>I0WB14</accession>
<organism evidence="4 5">
    <name type="scientific">Imtechella halotolerans K1</name>
    <dbReference type="NCBI Taxonomy" id="946077"/>
    <lineage>
        <taxon>Bacteria</taxon>
        <taxon>Pseudomonadati</taxon>
        <taxon>Bacteroidota</taxon>
        <taxon>Flavobacteriia</taxon>
        <taxon>Flavobacteriales</taxon>
        <taxon>Flavobacteriaceae</taxon>
        <taxon>Imtechella</taxon>
    </lineage>
</organism>
<gene>
    <name evidence="4" type="ORF">W5A_10587</name>
</gene>
<protein>
    <submittedName>
        <fullName evidence="4">Anti-FecI sigma factor FecR</fullName>
    </submittedName>
</protein>
<evidence type="ECO:0000259" key="3">
    <source>
        <dbReference type="Pfam" id="PF16344"/>
    </source>
</evidence>
<dbReference type="InterPro" id="IPR032508">
    <property type="entry name" value="FecR_C"/>
</dbReference>
<keyword evidence="1" id="KW-1133">Transmembrane helix</keyword>
<keyword evidence="5" id="KW-1185">Reference proteome</keyword>
<dbReference type="RefSeq" id="WP_008240341.1">
    <property type="nucleotide sequence ID" value="NZ_AJJU01000020.1"/>
</dbReference>
<evidence type="ECO:0000313" key="5">
    <source>
        <dbReference type="Proteomes" id="UP000005938"/>
    </source>
</evidence>
<keyword evidence="1" id="KW-0472">Membrane</keyword>
<dbReference type="Gene3D" id="3.55.50.30">
    <property type="match status" value="1"/>
</dbReference>
<feature type="domain" description="Protein FecR C-terminal" evidence="3">
    <location>
        <begin position="241"/>
        <end position="308"/>
    </location>
</feature>
<feature type="domain" description="FecR protein" evidence="2">
    <location>
        <begin position="103"/>
        <end position="195"/>
    </location>
</feature>
<dbReference type="InterPro" id="IPR012373">
    <property type="entry name" value="Ferrdict_sens_TM"/>
</dbReference>
<dbReference type="InterPro" id="IPR006860">
    <property type="entry name" value="FecR"/>
</dbReference>
<evidence type="ECO:0000313" key="4">
    <source>
        <dbReference type="EMBL" id="EID73580.1"/>
    </source>
</evidence>
<name>I0WB14_9FLAO</name>
<proteinExistence type="predicted"/>
<feature type="transmembrane region" description="Helical" evidence="1">
    <location>
        <begin position="65"/>
        <end position="84"/>
    </location>
</feature>
<reference evidence="4 5" key="1">
    <citation type="journal article" date="2012" name="J. Bacteriol.">
        <title>Genome Sequence of the Halotolerant Bacterium Imtechella halotolerans K1T.</title>
        <authorList>
            <person name="Kumar S."/>
            <person name="Vikram S."/>
            <person name="Subramanian S."/>
            <person name="Raghava G.P."/>
            <person name="Pinnaka A.K."/>
        </authorList>
    </citation>
    <scope>NUCLEOTIDE SEQUENCE [LARGE SCALE GENOMIC DNA]</scope>
    <source>
        <strain evidence="4 5">K1</strain>
    </source>
</reference>
<dbReference type="GO" id="GO:0016989">
    <property type="term" value="F:sigma factor antagonist activity"/>
    <property type="evidence" value="ECO:0007669"/>
    <property type="project" value="TreeGrafter"/>
</dbReference>
<dbReference type="STRING" id="946077.W5A_10587"/>
<comment type="caution">
    <text evidence="4">The sequence shown here is derived from an EMBL/GenBank/DDBJ whole genome shotgun (WGS) entry which is preliminary data.</text>
</comment>
<dbReference type="OrthoDB" id="704021at2"/>
<sequence>MEEKEFRDLLNRSKWGKTSEHEEQILKKFLETKLESNQDISIDNAKQRVLEATIFEIKLRKRKRLLSNAFKYAATIVLLIYGGFEIISNGISLKDNQNYFVEVYTGDGERKTVILPDSSTVVLNANSYCRYSTKTNTPQREIALKGEGFFNVRPNKKRPFIVHTSQVKTTVLGTSFNVNSSQSSAVISVATGRVKVESLQHDFTPVELIKNEQINYNATTRIAQLAQVDAIYISDWSRGILHFQNTPFIKVIEDLEHWYGVSIHLRSTDFNNRTITGKYEGKSISFVLDDLSFMLDLKYEIKESMILISK</sequence>
<dbReference type="PANTHER" id="PTHR30273">
    <property type="entry name" value="PERIPLASMIC SIGNAL SENSOR AND SIGMA FACTOR ACTIVATOR FECR-RELATED"/>
    <property type="match status" value="1"/>
</dbReference>
<dbReference type="Pfam" id="PF04773">
    <property type="entry name" value="FecR"/>
    <property type="match status" value="1"/>
</dbReference>